<evidence type="ECO:0000256" key="1">
    <source>
        <dbReference type="SAM" id="Phobius"/>
    </source>
</evidence>
<keyword evidence="1" id="KW-1133">Transmembrane helix</keyword>
<accession>A0A0B1T2P0</accession>
<proteinExistence type="predicted"/>
<dbReference type="AlphaFoldDB" id="A0A0B1T2P0"/>
<reference evidence="2 3" key="1">
    <citation type="submission" date="2014-03" db="EMBL/GenBank/DDBJ databases">
        <title>Draft genome of the hookworm Oesophagostomum dentatum.</title>
        <authorList>
            <person name="Mitreva M."/>
        </authorList>
    </citation>
    <scope>NUCLEOTIDE SEQUENCE [LARGE SCALE GENOMIC DNA]</scope>
    <source>
        <strain evidence="2 3">OD-Hann</strain>
    </source>
</reference>
<protein>
    <submittedName>
        <fullName evidence="2">Uncharacterized protein</fullName>
    </submittedName>
</protein>
<keyword evidence="1" id="KW-0472">Membrane</keyword>
<gene>
    <name evidence="2" type="ORF">OESDEN_10112</name>
</gene>
<evidence type="ECO:0000313" key="3">
    <source>
        <dbReference type="Proteomes" id="UP000053660"/>
    </source>
</evidence>
<dbReference type="EMBL" id="KN553444">
    <property type="protein sequence ID" value="KHJ90052.1"/>
    <property type="molecule type" value="Genomic_DNA"/>
</dbReference>
<keyword evidence="1" id="KW-0812">Transmembrane</keyword>
<name>A0A0B1T2P0_OESDE</name>
<feature type="transmembrane region" description="Helical" evidence="1">
    <location>
        <begin position="30"/>
        <end position="63"/>
    </location>
</feature>
<dbReference type="OrthoDB" id="5842607at2759"/>
<evidence type="ECO:0000313" key="2">
    <source>
        <dbReference type="EMBL" id="KHJ90052.1"/>
    </source>
</evidence>
<sequence>MHGALLGDPDNLEKRQHGDDAVNENGRVVAYILLLSVASVIICTLWAIVRIVPLLIIPALFLFRKNFALLDMLKNKWNYVYGTGSGEEEEQLREEPLDDTDIYAKLAKLEYENRRLLAELEKRKQITEELWRQVNALYTRCTWKR</sequence>
<organism evidence="2 3">
    <name type="scientific">Oesophagostomum dentatum</name>
    <name type="common">Nodular worm</name>
    <dbReference type="NCBI Taxonomy" id="61180"/>
    <lineage>
        <taxon>Eukaryota</taxon>
        <taxon>Metazoa</taxon>
        <taxon>Ecdysozoa</taxon>
        <taxon>Nematoda</taxon>
        <taxon>Chromadorea</taxon>
        <taxon>Rhabditida</taxon>
        <taxon>Rhabditina</taxon>
        <taxon>Rhabditomorpha</taxon>
        <taxon>Strongyloidea</taxon>
        <taxon>Strongylidae</taxon>
        <taxon>Oesophagostomum</taxon>
    </lineage>
</organism>
<keyword evidence="3" id="KW-1185">Reference proteome</keyword>
<dbReference type="Proteomes" id="UP000053660">
    <property type="component" value="Unassembled WGS sequence"/>
</dbReference>